<dbReference type="InterPro" id="IPR000055">
    <property type="entry name" value="Restrct_endonuc_typeI_TRD"/>
</dbReference>
<sequence length="463" mass="52434">MIADTDTLESMCELVIDCPHFTPKWTDSGYIVLRNQNIKNGVLDLSSPSFTNKEDFKRRNKRATPKAGDIVFTREAPMGEVCMIPDGLECCLGQRQVLLRPKNDVCGQYLFWALQSPFVQHQISWNEGTGSTVSNVRIPVLKALNIPRHPKKEDEIAKLLSDLADKIELNRQTNQTLENIAQAIFKSWFVDFEPTRAKVAARENGQDLELAAMAAIACKEVDELDALSGDQLERLKSIAELFPDRFEDSELGEIPIGWRTENLSDEIDILNGFAFKSKDYSEKGTFVLRTKNFNVSNETERLHDDVFLPESFLISHEKYMAKPFDYHLIMVGASVGNRGIIYPCHLPALRNQNMWCFRAKRNSFVSQVYTKYLLDFLVVKSVGLASGSAREFFRKGDFGSQKICIGSEEIQAAFYRVVMPIFEKKASLVEENQILETLRNSLLPKLLSGEIDLVEQEKAVVNG</sequence>
<dbReference type="SUPFAM" id="SSF116734">
    <property type="entry name" value="DNA methylase specificity domain"/>
    <property type="match status" value="2"/>
</dbReference>
<dbReference type="PANTHER" id="PTHR30408:SF13">
    <property type="entry name" value="TYPE I RESTRICTION ENZYME HINDI SPECIFICITY SUBUNIT"/>
    <property type="match status" value="1"/>
</dbReference>
<keyword evidence="2" id="KW-0680">Restriction system</keyword>
<dbReference type="InterPro" id="IPR044946">
    <property type="entry name" value="Restrct_endonuc_typeI_TRD_sf"/>
</dbReference>
<evidence type="ECO:0000256" key="3">
    <source>
        <dbReference type="ARBA" id="ARBA00023125"/>
    </source>
</evidence>
<proteinExistence type="inferred from homology"/>
<dbReference type="PANTHER" id="PTHR30408">
    <property type="entry name" value="TYPE-1 RESTRICTION ENZYME ECOKI SPECIFICITY PROTEIN"/>
    <property type="match status" value="1"/>
</dbReference>
<feature type="domain" description="Type I restriction modification DNA specificity" evidence="4">
    <location>
        <begin position="24"/>
        <end position="179"/>
    </location>
</feature>
<dbReference type="Proteomes" id="UP001501565">
    <property type="component" value="Unassembled WGS sequence"/>
</dbReference>
<keyword evidence="6" id="KW-1185">Reference proteome</keyword>
<name>A0ABP7MXE1_9GAMM</name>
<evidence type="ECO:0000313" key="5">
    <source>
        <dbReference type="EMBL" id="GAA3931985.1"/>
    </source>
</evidence>
<dbReference type="Gene3D" id="3.90.220.20">
    <property type="entry name" value="DNA methylase specificity domains"/>
    <property type="match status" value="2"/>
</dbReference>
<comment type="caution">
    <text evidence="5">The sequence shown here is derived from an EMBL/GenBank/DDBJ whole genome shotgun (WGS) entry which is preliminary data.</text>
</comment>
<evidence type="ECO:0000256" key="2">
    <source>
        <dbReference type="ARBA" id="ARBA00022747"/>
    </source>
</evidence>
<dbReference type="EMBL" id="BAABBN010000007">
    <property type="protein sequence ID" value="GAA3931985.1"/>
    <property type="molecule type" value="Genomic_DNA"/>
</dbReference>
<evidence type="ECO:0000259" key="4">
    <source>
        <dbReference type="Pfam" id="PF01420"/>
    </source>
</evidence>
<keyword evidence="3" id="KW-0238">DNA-binding</keyword>
<dbReference type="Pfam" id="PF01420">
    <property type="entry name" value="Methylase_S"/>
    <property type="match status" value="1"/>
</dbReference>
<accession>A0ABP7MXE1</accession>
<evidence type="ECO:0000313" key="6">
    <source>
        <dbReference type="Proteomes" id="UP001501565"/>
    </source>
</evidence>
<evidence type="ECO:0000256" key="1">
    <source>
        <dbReference type="ARBA" id="ARBA00010923"/>
    </source>
</evidence>
<dbReference type="InterPro" id="IPR052021">
    <property type="entry name" value="Type-I_RS_S_subunit"/>
</dbReference>
<reference evidence="6" key="1">
    <citation type="journal article" date="2019" name="Int. J. Syst. Evol. Microbiol.">
        <title>The Global Catalogue of Microorganisms (GCM) 10K type strain sequencing project: providing services to taxonomists for standard genome sequencing and annotation.</title>
        <authorList>
            <consortium name="The Broad Institute Genomics Platform"/>
            <consortium name="The Broad Institute Genome Sequencing Center for Infectious Disease"/>
            <person name="Wu L."/>
            <person name="Ma J."/>
        </authorList>
    </citation>
    <scope>NUCLEOTIDE SEQUENCE [LARGE SCALE GENOMIC DNA]</scope>
    <source>
        <strain evidence="6">JCM 17551</strain>
    </source>
</reference>
<organism evidence="5 6">
    <name type="scientific">Litoribacillus peritrichatus</name>
    <dbReference type="NCBI Taxonomy" id="718191"/>
    <lineage>
        <taxon>Bacteria</taxon>
        <taxon>Pseudomonadati</taxon>
        <taxon>Pseudomonadota</taxon>
        <taxon>Gammaproteobacteria</taxon>
        <taxon>Oceanospirillales</taxon>
        <taxon>Oceanospirillaceae</taxon>
        <taxon>Litoribacillus</taxon>
    </lineage>
</organism>
<protein>
    <recommendedName>
        <fullName evidence="4">Type I restriction modification DNA specificity domain-containing protein</fullName>
    </recommendedName>
</protein>
<dbReference type="RefSeq" id="WP_344799474.1">
    <property type="nucleotide sequence ID" value="NZ_BAABBN010000007.1"/>
</dbReference>
<gene>
    <name evidence="5" type="ORF">GCM10022277_31030</name>
</gene>
<dbReference type="CDD" id="cd17246">
    <property type="entry name" value="RMtype1_S_SonII-TRD2-CR2_like"/>
    <property type="match status" value="1"/>
</dbReference>
<comment type="similarity">
    <text evidence="1">Belongs to the type-I restriction system S methylase family.</text>
</comment>